<dbReference type="KEGG" id="aar:Acear_0189"/>
<dbReference type="NCBIfam" id="NF003515">
    <property type="entry name" value="PRK05182.2-1"/>
    <property type="match status" value="1"/>
</dbReference>
<dbReference type="GO" id="GO:0006351">
    <property type="term" value="P:DNA-templated transcription"/>
    <property type="evidence" value="ECO:0007669"/>
    <property type="project" value="UniProtKB-UniRule"/>
</dbReference>
<evidence type="ECO:0000259" key="12">
    <source>
        <dbReference type="SMART" id="SM00662"/>
    </source>
</evidence>
<dbReference type="GO" id="GO:0046983">
    <property type="term" value="F:protein dimerization activity"/>
    <property type="evidence" value="ECO:0007669"/>
    <property type="project" value="InterPro"/>
</dbReference>
<dbReference type="RefSeq" id="WP_013277186.1">
    <property type="nucleotide sequence ID" value="NC_014378.1"/>
</dbReference>
<keyword evidence="5 11" id="KW-0808">Transferase</keyword>
<evidence type="ECO:0000256" key="5">
    <source>
        <dbReference type="ARBA" id="ARBA00022679"/>
    </source>
</evidence>
<dbReference type="Pfam" id="PF03118">
    <property type="entry name" value="RNA_pol_A_CTD"/>
    <property type="match status" value="1"/>
</dbReference>
<dbReference type="SMART" id="SM00662">
    <property type="entry name" value="RPOLD"/>
    <property type="match status" value="1"/>
</dbReference>
<dbReference type="GO" id="GO:0000428">
    <property type="term" value="C:DNA-directed RNA polymerase complex"/>
    <property type="evidence" value="ECO:0007669"/>
    <property type="project" value="UniProtKB-KW"/>
</dbReference>
<dbReference type="InterPro" id="IPR011263">
    <property type="entry name" value="DNA-dir_RNA_pol_RpoA/D/Rpb3"/>
</dbReference>
<dbReference type="STRING" id="574087.Acear_0189"/>
<dbReference type="NCBIfam" id="TIGR02027">
    <property type="entry name" value="rpoA"/>
    <property type="match status" value="1"/>
</dbReference>
<dbReference type="NCBIfam" id="NF003519">
    <property type="entry name" value="PRK05182.2-5"/>
    <property type="match status" value="1"/>
</dbReference>
<evidence type="ECO:0000256" key="2">
    <source>
        <dbReference type="ARBA" id="ARBA00012418"/>
    </source>
</evidence>
<dbReference type="Proteomes" id="UP000001661">
    <property type="component" value="Chromosome"/>
</dbReference>
<evidence type="ECO:0000256" key="10">
    <source>
        <dbReference type="ARBA" id="ARBA00048552"/>
    </source>
</evidence>
<sequence length="314" mass="35040">MIEFEKPAIERIESTDTYGKFAITPLERGYGITLGNSLRRIMLSSLPGTAPTSVKIEGVEHEFSTISGVVEDVTDIVLNLKELVLRMESEEPEILRLNASGEGEVTADEFTVSGNIEILNPDQHIATLSDDGQLDMEVTVENGRGYVSAEENKDDEEHVIGVIPMDSSFSPIKRVNFDVEDVWVGNRTDLDKLVLEINTDGSLTPEEAISLAAKVLDEHLDLLINLNEEITDVDLMVEKEEEEKDKVLETTIEELDLSVRSSNCLKRAGIDNVEELTEQTEDDLMKVRNLGKKSLQEIKDKLDELDLSLKKPEI</sequence>
<comment type="catalytic activity">
    <reaction evidence="10 11">
        <text>RNA(n) + a ribonucleoside 5'-triphosphate = RNA(n+1) + diphosphate</text>
        <dbReference type="Rhea" id="RHEA:21248"/>
        <dbReference type="Rhea" id="RHEA-COMP:14527"/>
        <dbReference type="Rhea" id="RHEA-COMP:17342"/>
        <dbReference type="ChEBI" id="CHEBI:33019"/>
        <dbReference type="ChEBI" id="CHEBI:61557"/>
        <dbReference type="ChEBI" id="CHEBI:140395"/>
        <dbReference type="EC" id="2.7.7.6"/>
    </reaction>
</comment>
<proteinExistence type="inferred from homology"/>
<comment type="domain">
    <text evidence="11">The N-terminal domain is essential for RNAP assembly and basal transcription, whereas the C-terminal domain is involved in interaction with transcriptional regulators and with upstream promoter elements.</text>
</comment>
<dbReference type="InterPro" id="IPR011260">
    <property type="entry name" value="RNAP_asu_C"/>
</dbReference>
<keyword evidence="4 11" id="KW-0240">DNA-directed RNA polymerase</keyword>
<dbReference type="GO" id="GO:0005737">
    <property type="term" value="C:cytoplasm"/>
    <property type="evidence" value="ECO:0007669"/>
    <property type="project" value="UniProtKB-ARBA"/>
</dbReference>
<dbReference type="NCBIfam" id="NF003513">
    <property type="entry name" value="PRK05182.1-2"/>
    <property type="match status" value="1"/>
</dbReference>
<dbReference type="Gene3D" id="2.170.120.12">
    <property type="entry name" value="DNA-directed RNA polymerase, insert domain"/>
    <property type="match status" value="1"/>
</dbReference>
<dbReference type="SUPFAM" id="SSF56553">
    <property type="entry name" value="Insert subdomain of RNA polymerase alpha subunit"/>
    <property type="match status" value="1"/>
</dbReference>
<dbReference type="AlphaFoldDB" id="D9QTH6"/>
<dbReference type="Pfam" id="PF01000">
    <property type="entry name" value="RNA_pol_A_bac"/>
    <property type="match status" value="1"/>
</dbReference>
<accession>D9QTH6</accession>
<dbReference type="CDD" id="cd06928">
    <property type="entry name" value="RNAP_alpha_NTD"/>
    <property type="match status" value="1"/>
</dbReference>
<keyword evidence="14" id="KW-1185">Reference proteome</keyword>
<evidence type="ECO:0000256" key="8">
    <source>
        <dbReference type="ARBA" id="ARBA00032524"/>
    </source>
</evidence>
<evidence type="ECO:0000313" key="14">
    <source>
        <dbReference type="Proteomes" id="UP000001661"/>
    </source>
</evidence>
<evidence type="ECO:0000256" key="3">
    <source>
        <dbReference type="ARBA" id="ARBA00015972"/>
    </source>
</evidence>
<comment type="subunit">
    <text evidence="11">Homodimer. The RNAP catalytic core consists of 2 alpha, 1 beta, 1 beta' and 1 omega subunit. When a sigma factor is associated with the core the holoenzyme is formed, which can initiate transcription.</text>
</comment>
<keyword evidence="7 11" id="KW-0804">Transcription</keyword>
<dbReference type="Pfam" id="PF01193">
    <property type="entry name" value="RNA_pol_L"/>
    <property type="match status" value="1"/>
</dbReference>
<dbReference type="InterPro" id="IPR011773">
    <property type="entry name" value="DNA-dir_RpoA"/>
</dbReference>
<keyword evidence="6 11" id="KW-0548">Nucleotidyltransferase</keyword>
<dbReference type="GO" id="GO:0003677">
    <property type="term" value="F:DNA binding"/>
    <property type="evidence" value="ECO:0007669"/>
    <property type="project" value="UniProtKB-UniRule"/>
</dbReference>
<dbReference type="eggNOG" id="COG0202">
    <property type="taxonomic scope" value="Bacteria"/>
</dbReference>
<evidence type="ECO:0000256" key="7">
    <source>
        <dbReference type="ARBA" id="ARBA00023163"/>
    </source>
</evidence>
<feature type="region of interest" description="Alpha N-terminal domain (alpha-NTD)" evidence="11">
    <location>
        <begin position="1"/>
        <end position="227"/>
    </location>
</feature>
<dbReference type="SUPFAM" id="SSF47789">
    <property type="entry name" value="C-terminal domain of RNA polymerase alpha subunit"/>
    <property type="match status" value="1"/>
</dbReference>
<dbReference type="Gene3D" id="1.10.150.20">
    <property type="entry name" value="5' to 3' exonuclease, C-terminal subdomain"/>
    <property type="match status" value="1"/>
</dbReference>
<dbReference type="OrthoDB" id="9805706at2"/>
<evidence type="ECO:0000256" key="11">
    <source>
        <dbReference type="HAMAP-Rule" id="MF_00059"/>
    </source>
</evidence>
<dbReference type="EMBL" id="CP002105">
    <property type="protein sequence ID" value="ADL11740.1"/>
    <property type="molecule type" value="Genomic_DNA"/>
</dbReference>
<dbReference type="GO" id="GO:0003899">
    <property type="term" value="F:DNA-directed RNA polymerase activity"/>
    <property type="evidence" value="ECO:0007669"/>
    <property type="project" value="UniProtKB-UniRule"/>
</dbReference>
<gene>
    <name evidence="11" type="primary">rpoA</name>
    <name evidence="13" type="ordered locus">Acear_0189</name>
</gene>
<dbReference type="HAMAP" id="MF_00059">
    <property type="entry name" value="RNApol_bact_RpoA"/>
    <property type="match status" value="1"/>
</dbReference>
<reference evidence="13 14" key="1">
    <citation type="journal article" date="2010" name="Stand. Genomic Sci.">
        <title>Complete genome sequence of Acetohalobium arabaticum type strain (Z-7288).</title>
        <authorList>
            <person name="Sikorski J."/>
            <person name="Lapidus A."/>
            <person name="Chertkov O."/>
            <person name="Lucas S."/>
            <person name="Copeland A."/>
            <person name="Glavina Del Rio T."/>
            <person name="Nolan M."/>
            <person name="Tice H."/>
            <person name="Cheng J.F."/>
            <person name="Han C."/>
            <person name="Brambilla E."/>
            <person name="Pitluck S."/>
            <person name="Liolios K."/>
            <person name="Ivanova N."/>
            <person name="Mavromatis K."/>
            <person name="Mikhailova N."/>
            <person name="Pati A."/>
            <person name="Bruce D."/>
            <person name="Detter C."/>
            <person name="Tapia R."/>
            <person name="Goodwin L."/>
            <person name="Chen A."/>
            <person name="Palaniappan K."/>
            <person name="Land M."/>
            <person name="Hauser L."/>
            <person name="Chang Y.J."/>
            <person name="Jeffries C.D."/>
            <person name="Rohde M."/>
            <person name="Goker M."/>
            <person name="Spring S."/>
            <person name="Woyke T."/>
            <person name="Bristow J."/>
            <person name="Eisen J.A."/>
            <person name="Markowitz V."/>
            <person name="Hugenholtz P."/>
            <person name="Kyrpides N.C."/>
            <person name="Klenk H.P."/>
        </authorList>
    </citation>
    <scope>NUCLEOTIDE SEQUENCE [LARGE SCALE GENOMIC DNA]</scope>
    <source>
        <strain evidence="14">ATCC 49924 / DSM 5501 / Z-7288</strain>
    </source>
</reference>
<organism evidence="13 14">
    <name type="scientific">Acetohalobium arabaticum (strain ATCC 49924 / DSM 5501 / Z-7288)</name>
    <dbReference type="NCBI Taxonomy" id="574087"/>
    <lineage>
        <taxon>Bacteria</taxon>
        <taxon>Bacillati</taxon>
        <taxon>Bacillota</taxon>
        <taxon>Clostridia</taxon>
        <taxon>Halanaerobiales</taxon>
        <taxon>Halobacteroidaceae</taxon>
        <taxon>Acetohalobium</taxon>
    </lineage>
</organism>
<dbReference type="HOGENOM" id="CLU_053084_0_1_9"/>
<dbReference type="Gene3D" id="3.30.1360.10">
    <property type="entry name" value="RNA polymerase, RBP11-like subunit"/>
    <property type="match status" value="1"/>
</dbReference>
<dbReference type="InterPro" id="IPR036603">
    <property type="entry name" value="RBP11-like"/>
</dbReference>
<dbReference type="FunFam" id="2.170.120.12:FF:000001">
    <property type="entry name" value="DNA-directed RNA polymerase subunit alpha"/>
    <property type="match status" value="1"/>
</dbReference>
<comment type="function">
    <text evidence="11">DNA-dependent RNA polymerase catalyzes the transcription of DNA into RNA using the four ribonucleoside triphosphates as substrates.</text>
</comment>
<evidence type="ECO:0000256" key="6">
    <source>
        <dbReference type="ARBA" id="ARBA00022695"/>
    </source>
</evidence>
<evidence type="ECO:0000256" key="9">
    <source>
        <dbReference type="ARBA" id="ARBA00033070"/>
    </source>
</evidence>
<dbReference type="EC" id="2.7.7.6" evidence="2 11"/>
<name>D9QTH6_ACEAZ</name>
<dbReference type="InterPro" id="IPR011262">
    <property type="entry name" value="DNA-dir_RNA_pol_insert"/>
</dbReference>
<feature type="domain" description="DNA-directed RNA polymerase RpoA/D/Rpb3-type" evidence="12">
    <location>
        <begin position="18"/>
        <end position="226"/>
    </location>
</feature>
<evidence type="ECO:0000256" key="4">
    <source>
        <dbReference type="ARBA" id="ARBA00022478"/>
    </source>
</evidence>
<comment type="similarity">
    <text evidence="1 11">Belongs to the RNA polymerase alpha chain family.</text>
</comment>
<evidence type="ECO:0000313" key="13">
    <source>
        <dbReference type="EMBL" id="ADL11740.1"/>
    </source>
</evidence>
<protein>
    <recommendedName>
        <fullName evidence="3 11">DNA-directed RNA polymerase subunit alpha</fullName>
        <shortName evidence="11">RNAP subunit alpha</shortName>
        <ecNumber evidence="2 11">2.7.7.6</ecNumber>
    </recommendedName>
    <alternativeName>
        <fullName evidence="9 11">RNA polymerase subunit alpha</fullName>
    </alternativeName>
    <alternativeName>
        <fullName evidence="8 11">Transcriptase subunit alpha</fullName>
    </alternativeName>
</protein>
<feature type="region of interest" description="Alpha C-terminal domain (alpha-CTD)" evidence="11">
    <location>
        <begin position="244"/>
        <end position="314"/>
    </location>
</feature>
<evidence type="ECO:0000256" key="1">
    <source>
        <dbReference type="ARBA" id="ARBA00007123"/>
    </source>
</evidence>
<dbReference type="SUPFAM" id="SSF55257">
    <property type="entry name" value="RBP11-like subunits of RNA polymerase"/>
    <property type="match status" value="1"/>
</dbReference>
<dbReference type="InterPro" id="IPR036643">
    <property type="entry name" value="RNApol_insert_sf"/>
</dbReference>